<evidence type="ECO:0000256" key="1">
    <source>
        <dbReference type="ARBA" id="ARBA00007613"/>
    </source>
</evidence>
<dbReference type="Gene3D" id="1.20.1600.10">
    <property type="entry name" value="Outer membrane efflux proteins (OEP)"/>
    <property type="match status" value="1"/>
</dbReference>
<dbReference type="EMBL" id="JACIIZ010000018">
    <property type="protein sequence ID" value="MBB6254626.1"/>
    <property type="molecule type" value="Genomic_DNA"/>
</dbReference>
<dbReference type="GO" id="GO:0015562">
    <property type="term" value="F:efflux transmembrane transporter activity"/>
    <property type="evidence" value="ECO:0007669"/>
    <property type="project" value="InterPro"/>
</dbReference>
<keyword evidence="2" id="KW-0564">Palmitate</keyword>
<dbReference type="PANTHER" id="PTHR30203">
    <property type="entry name" value="OUTER MEMBRANE CATION EFFLUX PROTEIN"/>
    <property type="match status" value="1"/>
</dbReference>
<keyword evidence="2 3" id="KW-0449">Lipoprotein</keyword>
<keyword evidence="2" id="KW-0472">Membrane</keyword>
<keyword evidence="2" id="KW-0812">Transmembrane</keyword>
<evidence type="ECO:0000256" key="2">
    <source>
        <dbReference type="RuleBase" id="RU362097"/>
    </source>
</evidence>
<name>A0A7X0EH04_9PROT</name>
<dbReference type="AlphaFoldDB" id="A0A7X0EH04"/>
<dbReference type="Proteomes" id="UP000539175">
    <property type="component" value="Unassembled WGS sequence"/>
</dbReference>
<accession>A0A7X0EH04</accession>
<comment type="similarity">
    <text evidence="1 2">Belongs to the outer membrane factor (OMF) (TC 1.B.17) family.</text>
</comment>
<keyword evidence="2" id="KW-1134">Transmembrane beta strand</keyword>
<dbReference type="SUPFAM" id="SSF56954">
    <property type="entry name" value="Outer membrane efflux proteins (OEP)"/>
    <property type="match status" value="1"/>
</dbReference>
<sequence>MRIALLLLPVLSLAACAVGPDYQTPAAPAPAALPSPPPLRDQALLAGRDIPADWWALFKSPALDGLVREAMAHNADVAAAQAALRMARENALANAGAFLPTIDGSFQASRQKDPTGTVAPTAANNAPQLNLFTPQLSVSYSPDLWGGTRRGQEALEATVEAQRFQVEATYLTLTSNVVVAAVAEASLRGQIAAAQAIVDDAGRAVAILRRQRDLGQVSAADVAAGEAALAQAEQALPPLEKQLEQQRHQLNALLGRMPADPTPETFQLADLTLPVELPYSVPVRLVEQRPDIRLAAANLHVASADVGVAIADRLPNLTLSGATGSSASALNSLFAAGNGFWNFGATVTQPIFDGFSLAHKEKAARAALDQAAAQYRGAVVLAFQNVADTLSALKADGDALAAAERADAAASHALALARRQRELGSVAASAVLAAQQAAAQARTTLVQAQAVRLMDTAALFQALGGGWWNVAPVEAGAAPGHAAPPDGGLITR</sequence>
<dbReference type="InterPro" id="IPR003423">
    <property type="entry name" value="OMP_efflux"/>
</dbReference>
<dbReference type="InterPro" id="IPR010131">
    <property type="entry name" value="MdtP/NodT-like"/>
</dbReference>
<keyword evidence="4" id="KW-1185">Reference proteome</keyword>
<feature type="chain" id="PRO_5031595465" evidence="2">
    <location>
        <begin position="18"/>
        <end position="492"/>
    </location>
</feature>
<dbReference type="PANTHER" id="PTHR30203:SF33">
    <property type="entry name" value="BLR4455 PROTEIN"/>
    <property type="match status" value="1"/>
</dbReference>
<dbReference type="NCBIfam" id="TIGR01845">
    <property type="entry name" value="outer_NodT"/>
    <property type="match status" value="1"/>
</dbReference>
<proteinExistence type="inferred from homology"/>
<organism evidence="3 4">
    <name type="scientific">Nitrospirillum iridis</name>
    <dbReference type="NCBI Taxonomy" id="765888"/>
    <lineage>
        <taxon>Bacteria</taxon>
        <taxon>Pseudomonadati</taxon>
        <taxon>Pseudomonadota</taxon>
        <taxon>Alphaproteobacteria</taxon>
        <taxon>Rhodospirillales</taxon>
        <taxon>Azospirillaceae</taxon>
        <taxon>Nitrospirillum</taxon>
    </lineage>
</organism>
<gene>
    <name evidence="3" type="ORF">FHS74_005216</name>
</gene>
<dbReference type="PROSITE" id="PS51257">
    <property type="entry name" value="PROKAR_LIPOPROTEIN"/>
    <property type="match status" value="1"/>
</dbReference>
<feature type="signal peptide" evidence="2">
    <location>
        <begin position="1"/>
        <end position="17"/>
    </location>
</feature>
<evidence type="ECO:0000313" key="4">
    <source>
        <dbReference type="Proteomes" id="UP000539175"/>
    </source>
</evidence>
<comment type="caution">
    <text evidence="3">The sequence shown here is derived from an EMBL/GenBank/DDBJ whole genome shotgun (WGS) entry which is preliminary data.</text>
</comment>
<keyword evidence="2" id="KW-0732">Signal</keyword>
<dbReference type="GO" id="GO:0005886">
    <property type="term" value="C:plasma membrane"/>
    <property type="evidence" value="ECO:0007669"/>
    <property type="project" value="UniProtKB-SubCell"/>
</dbReference>
<dbReference type="Pfam" id="PF02321">
    <property type="entry name" value="OEP"/>
    <property type="match status" value="2"/>
</dbReference>
<evidence type="ECO:0000313" key="3">
    <source>
        <dbReference type="EMBL" id="MBB6254626.1"/>
    </source>
</evidence>
<comment type="subcellular location">
    <subcellularLocation>
        <location evidence="2">Cell membrane</location>
        <topology evidence="2">Lipid-anchor</topology>
    </subcellularLocation>
</comment>
<reference evidence="3 4" key="1">
    <citation type="submission" date="2020-08" db="EMBL/GenBank/DDBJ databases">
        <title>Genomic Encyclopedia of Type Strains, Phase IV (KMG-IV): sequencing the most valuable type-strain genomes for metagenomic binning, comparative biology and taxonomic classification.</title>
        <authorList>
            <person name="Goeker M."/>
        </authorList>
    </citation>
    <scope>NUCLEOTIDE SEQUENCE [LARGE SCALE GENOMIC DNA]</scope>
    <source>
        <strain evidence="3 4">DSM 22198</strain>
    </source>
</reference>
<protein>
    <submittedName>
        <fullName evidence="3">NodT family efflux transporter outer membrane factor (OMF) lipoprotein</fullName>
    </submittedName>
</protein>